<dbReference type="EMBL" id="LJIJ01003595">
    <property type="protein sequence ID" value="ODM88447.1"/>
    <property type="molecule type" value="Genomic_DNA"/>
</dbReference>
<evidence type="ECO:0000313" key="2">
    <source>
        <dbReference type="EMBL" id="ODM88447.1"/>
    </source>
</evidence>
<keyword evidence="3" id="KW-1185">Reference proteome</keyword>
<comment type="caution">
    <text evidence="2">The sequence shown here is derived from an EMBL/GenBank/DDBJ whole genome shotgun (WGS) entry which is preliminary data.</text>
</comment>
<dbReference type="AlphaFoldDB" id="A0A1D2M640"/>
<feature type="signal peptide" evidence="1">
    <location>
        <begin position="1"/>
        <end position="24"/>
    </location>
</feature>
<proteinExistence type="predicted"/>
<organism evidence="2 3">
    <name type="scientific">Orchesella cincta</name>
    <name type="common">Springtail</name>
    <name type="synonym">Podura cincta</name>
    <dbReference type="NCBI Taxonomy" id="48709"/>
    <lineage>
        <taxon>Eukaryota</taxon>
        <taxon>Metazoa</taxon>
        <taxon>Ecdysozoa</taxon>
        <taxon>Arthropoda</taxon>
        <taxon>Hexapoda</taxon>
        <taxon>Collembola</taxon>
        <taxon>Entomobryomorpha</taxon>
        <taxon>Entomobryoidea</taxon>
        <taxon>Orchesellidae</taxon>
        <taxon>Orchesellinae</taxon>
        <taxon>Orchesella</taxon>
    </lineage>
</organism>
<gene>
    <name evidence="2" type="ORF">Ocin01_18235</name>
</gene>
<sequence>MGKFTSILLTCLFGIAFIIPENDSWETNWSVCSSNGMGYTCRMGNARDDCSFQEIQPTDVSVKGLWIFFVSGWSNESPGLAEFRFQERVGDYQPLAPDVAGKVFCLKQTGEPSDYKTPALTLFYQLELITDSLTRHFDTTGSPDSCSNSLIDTVRSLVINGVERWEILEGMQHLSAFRLRIQLHSSLESSGHEDIGLDHDRKCMRSGQRLLKAIK</sequence>
<accession>A0A1D2M640</accession>
<name>A0A1D2M640_ORCCI</name>
<evidence type="ECO:0000256" key="1">
    <source>
        <dbReference type="SAM" id="SignalP"/>
    </source>
</evidence>
<reference evidence="2 3" key="1">
    <citation type="journal article" date="2016" name="Genome Biol. Evol.">
        <title>Gene Family Evolution Reflects Adaptation to Soil Environmental Stressors in the Genome of the Collembolan Orchesella cincta.</title>
        <authorList>
            <person name="Faddeeva-Vakhrusheva A."/>
            <person name="Derks M.F."/>
            <person name="Anvar S.Y."/>
            <person name="Agamennone V."/>
            <person name="Suring W."/>
            <person name="Smit S."/>
            <person name="van Straalen N.M."/>
            <person name="Roelofs D."/>
        </authorList>
    </citation>
    <scope>NUCLEOTIDE SEQUENCE [LARGE SCALE GENOMIC DNA]</scope>
    <source>
        <tissue evidence="2">Mixed pool</tissue>
    </source>
</reference>
<evidence type="ECO:0000313" key="3">
    <source>
        <dbReference type="Proteomes" id="UP000094527"/>
    </source>
</evidence>
<keyword evidence="1" id="KW-0732">Signal</keyword>
<feature type="chain" id="PRO_5008903528" evidence="1">
    <location>
        <begin position="25"/>
        <end position="215"/>
    </location>
</feature>
<dbReference type="Proteomes" id="UP000094527">
    <property type="component" value="Unassembled WGS sequence"/>
</dbReference>
<protein>
    <submittedName>
        <fullName evidence="2">Uncharacterized protein</fullName>
    </submittedName>
</protein>